<organism evidence="2 3">
    <name type="scientific">Clostridium baratii</name>
    <dbReference type="NCBI Taxonomy" id="1561"/>
    <lineage>
        <taxon>Bacteria</taxon>
        <taxon>Bacillati</taxon>
        <taxon>Bacillota</taxon>
        <taxon>Clostridia</taxon>
        <taxon>Eubacteriales</taxon>
        <taxon>Clostridiaceae</taxon>
        <taxon>Clostridium</taxon>
    </lineage>
</organism>
<accession>A0A174TVV0</accession>
<dbReference type="InterPro" id="IPR036105">
    <property type="entry name" value="DiNase_FeMo-co_biosyn_sf"/>
</dbReference>
<dbReference type="InterPro" id="IPR003731">
    <property type="entry name" value="Di-Nase_FeMo-co_biosynth"/>
</dbReference>
<dbReference type="Pfam" id="PF02579">
    <property type="entry name" value="Nitro_FeMo-Co"/>
    <property type="match status" value="1"/>
</dbReference>
<protein>
    <submittedName>
        <fullName evidence="2">ArsR family transcriptional regulator</fullName>
    </submittedName>
</protein>
<feature type="domain" description="Dinitrogenase iron-molybdenum cofactor biosynthesis" evidence="1">
    <location>
        <begin position="39"/>
        <end position="122"/>
    </location>
</feature>
<dbReference type="Proteomes" id="UP000095563">
    <property type="component" value="Unassembled WGS sequence"/>
</dbReference>
<evidence type="ECO:0000313" key="2">
    <source>
        <dbReference type="EMBL" id="CUQ10919.1"/>
    </source>
</evidence>
<reference evidence="2 3" key="1">
    <citation type="submission" date="2015-09" db="EMBL/GenBank/DDBJ databases">
        <authorList>
            <consortium name="Pathogen Informatics"/>
        </authorList>
    </citation>
    <scope>NUCLEOTIDE SEQUENCE [LARGE SCALE GENOMIC DNA]</scope>
    <source>
        <strain evidence="2 3">2789STDY5834956</strain>
    </source>
</reference>
<dbReference type="SUPFAM" id="SSF53146">
    <property type="entry name" value="Nitrogenase accessory factor-like"/>
    <property type="match status" value="1"/>
</dbReference>
<dbReference type="InterPro" id="IPR033913">
    <property type="entry name" value="MTH1175_dom"/>
</dbReference>
<evidence type="ECO:0000259" key="1">
    <source>
        <dbReference type="Pfam" id="PF02579"/>
    </source>
</evidence>
<dbReference type="PANTHER" id="PTHR42983:SF1">
    <property type="entry name" value="IRON-MOLYBDENUM PROTEIN"/>
    <property type="match status" value="1"/>
</dbReference>
<sequence>MREKKIVLKDAINQIVKGEIKMKICIPVKENNGLESIPYNHFGSAPFFLVVDTETNDVTAINNGDLNHEHGKCQPIKAIGGADIDVVLVLGIGSGAINKLNSMGVKVFKANATSLKENIDLFNDNKLIEFSPANSCTGHNCGHH</sequence>
<dbReference type="Gene3D" id="3.30.420.130">
    <property type="entry name" value="Dinitrogenase iron-molybdenum cofactor biosynthesis domain"/>
    <property type="match status" value="1"/>
</dbReference>
<dbReference type="AlphaFoldDB" id="A0A174TVV0"/>
<dbReference type="CDD" id="cd00851">
    <property type="entry name" value="MTH1175"/>
    <property type="match status" value="1"/>
</dbReference>
<gene>
    <name evidence="2" type="ORF">ERS852568_01938</name>
</gene>
<proteinExistence type="predicted"/>
<dbReference type="PANTHER" id="PTHR42983">
    <property type="entry name" value="DINITROGENASE IRON-MOLYBDENUM COFACTOR PROTEIN-RELATED"/>
    <property type="match status" value="1"/>
</dbReference>
<dbReference type="EMBL" id="CZBO01000003">
    <property type="protein sequence ID" value="CUQ10919.1"/>
    <property type="molecule type" value="Genomic_DNA"/>
</dbReference>
<evidence type="ECO:0000313" key="3">
    <source>
        <dbReference type="Proteomes" id="UP000095563"/>
    </source>
</evidence>
<name>A0A174TVV0_9CLOT</name>